<feature type="domain" description="Helicase C-terminal" evidence="5">
    <location>
        <begin position="894"/>
        <end position="1053"/>
    </location>
</feature>
<dbReference type="SMART" id="SM00487">
    <property type="entry name" value="DEXDc"/>
    <property type="match status" value="1"/>
</dbReference>
<organism evidence="6 7">
    <name type="scientific">Apodospora peruviana</name>
    <dbReference type="NCBI Taxonomy" id="516989"/>
    <lineage>
        <taxon>Eukaryota</taxon>
        <taxon>Fungi</taxon>
        <taxon>Dikarya</taxon>
        <taxon>Ascomycota</taxon>
        <taxon>Pezizomycotina</taxon>
        <taxon>Sordariomycetes</taxon>
        <taxon>Sordariomycetidae</taxon>
        <taxon>Sordariales</taxon>
        <taxon>Lasiosphaeriaceae</taxon>
        <taxon>Apodospora</taxon>
    </lineage>
</organism>
<evidence type="ECO:0000259" key="5">
    <source>
        <dbReference type="PROSITE" id="PS51194"/>
    </source>
</evidence>
<dbReference type="InterPro" id="IPR038718">
    <property type="entry name" value="SNF2-like_sf"/>
</dbReference>
<dbReference type="CDD" id="cd18793">
    <property type="entry name" value="SF2_C_SNF"/>
    <property type="match status" value="1"/>
</dbReference>
<dbReference type="EMBL" id="JAUEDM010000001">
    <property type="protein sequence ID" value="KAK3330772.1"/>
    <property type="molecule type" value="Genomic_DNA"/>
</dbReference>
<dbReference type="Gene3D" id="3.40.50.10810">
    <property type="entry name" value="Tandem AAA-ATPase domain"/>
    <property type="match status" value="2"/>
</dbReference>
<dbReference type="SUPFAM" id="SSF52540">
    <property type="entry name" value="P-loop containing nucleoside triphosphate hydrolases"/>
    <property type="match status" value="2"/>
</dbReference>
<dbReference type="InterPro" id="IPR027417">
    <property type="entry name" value="P-loop_NTPase"/>
</dbReference>
<dbReference type="Gene3D" id="3.40.50.300">
    <property type="entry name" value="P-loop containing nucleotide triphosphate hydrolases"/>
    <property type="match status" value="1"/>
</dbReference>
<dbReference type="Pfam" id="PF00271">
    <property type="entry name" value="Helicase_C"/>
    <property type="match status" value="1"/>
</dbReference>
<feature type="compositionally biased region" description="Basic residues" evidence="4">
    <location>
        <begin position="1179"/>
        <end position="1189"/>
    </location>
</feature>
<feature type="compositionally biased region" description="Acidic residues" evidence="4">
    <location>
        <begin position="154"/>
        <end position="163"/>
    </location>
</feature>
<dbReference type="InterPro" id="IPR000330">
    <property type="entry name" value="SNF2_N"/>
</dbReference>
<dbReference type="GO" id="GO:0005524">
    <property type="term" value="F:ATP binding"/>
    <property type="evidence" value="ECO:0007669"/>
    <property type="project" value="UniProtKB-KW"/>
</dbReference>
<dbReference type="InterPro" id="IPR014001">
    <property type="entry name" value="Helicase_ATP-bd"/>
</dbReference>
<sequence length="1189" mass="132800">MATKGRAKYIPVGCLRVETGSSLSYESWPSSDLRKWHYFGHGHANEDTEALSMLPEPLQRILFISRPLSQFADLLRKRWIQLSFKLSMTPDNTAPAIIRVFILPDDIDNTLVPRDDPSLRKARRTLMDQLDFARSTWHGEAGTNPSPSLSVPDSVDDEADGSNDQDRSLLQVFNNIPSPDPRPDDVQDPDCREAVYSLIESHVPGLNTTLYPHQRRSAAMMLQREVQTQKVMDPRFQEELDQRGSAWYYDAVTGTALREPRLYDGPCGGILAEEMGSGKTLICLALVLATRHIPSAIPDIYWSVDPLRRSKVGSLADMAAACITKNSVPWKLSFENAESDGFYLTGCLDAIRRNKSWYSVTPPQRRRETRRPQGDPSPPQSRIYLSHASLIVVPPNLIQQWKQEIEKHTAGLKYLIITQKQTIPPVQELLEYDVILFSATRFERLIQDCVRNGRAYVLKCPLAEMHFKRCIVDEGHKLGNSTYSNKSNLHLVIEYLHVTARWVVTGTPSKGLYGVDGSPTLGTNHTKSRVTARLAESSGELEKDDLRRIGSIATLYLRLRPWANTSSEMGDTPADWATYVMPPEPPKHLSMGRRSCLRATLESLIIRHRLSDIRRLLPVVDEKLVYLEPSYQDTLVLNLFSAMIIFNAVLSERKDQDYLFHPRQRKALTELVSNLRQASFFGGSFFSPDEITKAVDTAEKFLDDGKVPTSAEDTTLLRGAIEFGRLSASNTLKLCANLFREIPVYLRNFPWAAGQSWSLDLKEGDPVCTDARMIHALQKLLQPVVDAPTSLQLMFESGRFAAEGTEARAKGMTDAQELTAGSSGERGKTLAGNTRLGEDNSDSRRRSVIFGNASRVAENATPAVIEGNSNPVGIAKPLARTQVISTASAKLSYLVDQIVKYHHDEQIIVFYENDNVAYYLAQMLEILQIQHLIYAKGLTTERRAQYVATFNQNPKFRVLLMDITQAAFGLDMKSASRIYFINPVLNPQVETQAIGRARRLSQLKPVTVETLVLRGSLEEVIVQRHGEMTQAEQRKCHSILDDKPIYEWILNAKILPLPDTHHPSAGHDQMAKLQTPQLIFGRGFGREVGDDPDRDLVATVTGTAANISTSNNNSSNAARTIGEMENLKTCADMPQSAEAAPSKKRPFAVAPELDTPPAELTTESSTPLSADDPLVPPQKAKKPRVRFAD</sequence>
<dbReference type="PROSITE" id="PS51194">
    <property type="entry name" value="HELICASE_CTER"/>
    <property type="match status" value="1"/>
</dbReference>
<dbReference type="AlphaFoldDB" id="A0AAE0IT96"/>
<keyword evidence="7" id="KW-1185">Reference proteome</keyword>
<dbReference type="InterPro" id="IPR049730">
    <property type="entry name" value="SNF2/RAD54-like_C"/>
</dbReference>
<keyword evidence="3" id="KW-0067">ATP-binding</keyword>
<dbReference type="GO" id="GO:0016787">
    <property type="term" value="F:hydrolase activity"/>
    <property type="evidence" value="ECO:0007669"/>
    <property type="project" value="UniProtKB-KW"/>
</dbReference>
<dbReference type="CDD" id="cd18008">
    <property type="entry name" value="DEXDc_SHPRH-like"/>
    <property type="match status" value="1"/>
</dbReference>
<evidence type="ECO:0000313" key="6">
    <source>
        <dbReference type="EMBL" id="KAK3330772.1"/>
    </source>
</evidence>
<feature type="region of interest" description="Disordered" evidence="4">
    <location>
        <begin position="136"/>
        <end position="165"/>
    </location>
</feature>
<dbReference type="GO" id="GO:0006281">
    <property type="term" value="P:DNA repair"/>
    <property type="evidence" value="ECO:0007669"/>
    <property type="project" value="TreeGrafter"/>
</dbReference>
<gene>
    <name evidence="6" type="ORF">B0H66DRAFT_74287</name>
</gene>
<keyword evidence="1" id="KW-0547">Nucleotide-binding</keyword>
<dbReference type="GO" id="GO:0005634">
    <property type="term" value="C:nucleus"/>
    <property type="evidence" value="ECO:0007669"/>
    <property type="project" value="TreeGrafter"/>
</dbReference>
<feature type="region of interest" description="Disordered" evidence="4">
    <location>
        <begin position="1131"/>
        <end position="1189"/>
    </location>
</feature>
<feature type="region of interest" description="Disordered" evidence="4">
    <location>
        <begin position="359"/>
        <end position="380"/>
    </location>
</feature>
<proteinExistence type="predicted"/>
<accession>A0AAE0IT96</accession>
<evidence type="ECO:0000256" key="3">
    <source>
        <dbReference type="ARBA" id="ARBA00022840"/>
    </source>
</evidence>
<dbReference type="InterPro" id="IPR050628">
    <property type="entry name" value="SNF2_RAD54_helicase_TF"/>
</dbReference>
<name>A0AAE0IT96_9PEZI</name>
<dbReference type="InterPro" id="IPR001650">
    <property type="entry name" value="Helicase_C-like"/>
</dbReference>
<evidence type="ECO:0000313" key="7">
    <source>
        <dbReference type="Proteomes" id="UP001283341"/>
    </source>
</evidence>
<protein>
    <submittedName>
        <fullName evidence="6">P-loop containing nucleoside triphosphate hydrolase protein</fullName>
    </submittedName>
</protein>
<dbReference type="GO" id="GO:0008094">
    <property type="term" value="F:ATP-dependent activity, acting on DNA"/>
    <property type="evidence" value="ECO:0007669"/>
    <property type="project" value="TreeGrafter"/>
</dbReference>
<comment type="caution">
    <text evidence="6">The sequence shown here is derived from an EMBL/GenBank/DDBJ whole genome shotgun (WGS) entry which is preliminary data.</text>
</comment>
<evidence type="ECO:0000256" key="1">
    <source>
        <dbReference type="ARBA" id="ARBA00022741"/>
    </source>
</evidence>
<reference evidence="6" key="1">
    <citation type="journal article" date="2023" name="Mol. Phylogenet. Evol.">
        <title>Genome-scale phylogeny and comparative genomics of the fungal order Sordariales.</title>
        <authorList>
            <person name="Hensen N."/>
            <person name="Bonometti L."/>
            <person name="Westerberg I."/>
            <person name="Brannstrom I.O."/>
            <person name="Guillou S."/>
            <person name="Cros-Aarteil S."/>
            <person name="Calhoun S."/>
            <person name="Haridas S."/>
            <person name="Kuo A."/>
            <person name="Mondo S."/>
            <person name="Pangilinan J."/>
            <person name="Riley R."/>
            <person name="LaButti K."/>
            <person name="Andreopoulos B."/>
            <person name="Lipzen A."/>
            <person name="Chen C."/>
            <person name="Yan M."/>
            <person name="Daum C."/>
            <person name="Ng V."/>
            <person name="Clum A."/>
            <person name="Steindorff A."/>
            <person name="Ohm R.A."/>
            <person name="Martin F."/>
            <person name="Silar P."/>
            <person name="Natvig D.O."/>
            <person name="Lalanne C."/>
            <person name="Gautier V."/>
            <person name="Ament-Velasquez S.L."/>
            <person name="Kruys A."/>
            <person name="Hutchinson M.I."/>
            <person name="Powell A.J."/>
            <person name="Barry K."/>
            <person name="Miller A.N."/>
            <person name="Grigoriev I.V."/>
            <person name="Debuchy R."/>
            <person name="Gladieux P."/>
            <person name="Hiltunen Thoren M."/>
            <person name="Johannesson H."/>
        </authorList>
    </citation>
    <scope>NUCLEOTIDE SEQUENCE</scope>
    <source>
        <strain evidence="6">CBS 118394</strain>
    </source>
</reference>
<reference evidence="6" key="2">
    <citation type="submission" date="2023-06" db="EMBL/GenBank/DDBJ databases">
        <authorList>
            <consortium name="Lawrence Berkeley National Laboratory"/>
            <person name="Haridas S."/>
            <person name="Hensen N."/>
            <person name="Bonometti L."/>
            <person name="Westerberg I."/>
            <person name="Brannstrom I.O."/>
            <person name="Guillou S."/>
            <person name="Cros-Aarteil S."/>
            <person name="Calhoun S."/>
            <person name="Kuo A."/>
            <person name="Mondo S."/>
            <person name="Pangilinan J."/>
            <person name="Riley R."/>
            <person name="Labutti K."/>
            <person name="Andreopoulos B."/>
            <person name="Lipzen A."/>
            <person name="Chen C."/>
            <person name="Yanf M."/>
            <person name="Daum C."/>
            <person name="Ng V."/>
            <person name="Clum A."/>
            <person name="Steindorff A."/>
            <person name="Ohm R."/>
            <person name="Martin F."/>
            <person name="Silar P."/>
            <person name="Natvig D."/>
            <person name="Lalanne C."/>
            <person name="Gautier V."/>
            <person name="Ament-Velasquez S.L."/>
            <person name="Kruys A."/>
            <person name="Hutchinson M.I."/>
            <person name="Powell A.J."/>
            <person name="Barry K."/>
            <person name="Miller A.N."/>
            <person name="Grigoriev I.V."/>
            <person name="Debuchy R."/>
            <person name="Gladieux P."/>
            <person name="Thoren M.H."/>
            <person name="Johannesson H."/>
        </authorList>
    </citation>
    <scope>NUCLEOTIDE SEQUENCE</scope>
    <source>
        <strain evidence="6">CBS 118394</strain>
    </source>
</reference>
<dbReference type="Proteomes" id="UP001283341">
    <property type="component" value="Unassembled WGS sequence"/>
</dbReference>
<evidence type="ECO:0000256" key="2">
    <source>
        <dbReference type="ARBA" id="ARBA00022801"/>
    </source>
</evidence>
<evidence type="ECO:0000256" key="4">
    <source>
        <dbReference type="SAM" id="MobiDB-lite"/>
    </source>
</evidence>
<dbReference type="Pfam" id="PF00176">
    <property type="entry name" value="SNF2-rel_dom"/>
    <property type="match status" value="1"/>
</dbReference>
<dbReference type="PANTHER" id="PTHR45626:SF51">
    <property type="entry name" value="SNF2-RELATED DOMAIN-CONTAINING PROTEIN"/>
    <property type="match status" value="1"/>
</dbReference>
<dbReference type="PANTHER" id="PTHR45626">
    <property type="entry name" value="TRANSCRIPTION TERMINATION FACTOR 2-RELATED"/>
    <property type="match status" value="1"/>
</dbReference>
<keyword evidence="2 6" id="KW-0378">Hydrolase</keyword>
<feature type="region of interest" description="Disordered" evidence="4">
    <location>
        <begin position="813"/>
        <end position="843"/>
    </location>
</feature>